<keyword evidence="7" id="KW-1185">Reference proteome</keyword>
<dbReference type="GO" id="GO:0008483">
    <property type="term" value="F:transaminase activity"/>
    <property type="evidence" value="ECO:0007669"/>
    <property type="project" value="UniProtKB-KW"/>
</dbReference>
<comment type="cofactor">
    <cofactor evidence="1">
        <name>pyridoxal 5'-phosphate</name>
        <dbReference type="ChEBI" id="CHEBI:597326"/>
    </cofactor>
</comment>
<evidence type="ECO:0000256" key="4">
    <source>
        <dbReference type="ARBA" id="ARBA00022898"/>
    </source>
</evidence>
<dbReference type="Gene3D" id="3.40.640.10">
    <property type="entry name" value="Type I PLP-dependent aspartate aminotransferase-like (Major domain)"/>
    <property type="match status" value="1"/>
</dbReference>
<dbReference type="InterPro" id="IPR015421">
    <property type="entry name" value="PyrdxlP-dep_Trfase_major"/>
</dbReference>
<evidence type="ECO:0000259" key="5">
    <source>
        <dbReference type="Pfam" id="PF00155"/>
    </source>
</evidence>
<comment type="caution">
    <text evidence="6">The sequence shown here is derived from an EMBL/GenBank/DDBJ whole genome shotgun (WGS) entry which is preliminary data.</text>
</comment>
<keyword evidence="3" id="KW-0808">Transferase</keyword>
<dbReference type="PANTHER" id="PTHR42790:SF19">
    <property type="entry name" value="KYNURENINE_ALPHA-AMINOADIPATE AMINOTRANSFERASE, MITOCHONDRIAL"/>
    <property type="match status" value="1"/>
</dbReference>
<dbReference type="GO" id="GO:0030170">
    <property type="term" value="F:pyridoxal phosphate binding"/>
    <property type="evidence" value="ECO:0007669"/>
    <property type="project" value="InterPro"/>
</dbReference>
<organism evidence="6 7">
    <name type="scientific">Dictyobacter kobayashii</name>
    <dbReference type="NCBI Taxonomy" id="2014872"/>
    <lineage>
        <taxon>Bacteria</taxon>
        <taxon>Bacillati</taxon>
        <taxon>Chloroflexota</taxon>
        <taxon>Ktedonobacteria</taxon>
        <taxon>Ktedonobacterales</taxon>
        <taxon>Dictyobacteraceae</taxon>
        <taxon>Dictyobacter</taxon>
    </lineage>
</organism>
<evidence type="ECO:0000313" key="6">
    <source>
        <dbReference type="EMBL" id="GCE22464.1"/>
    </source>
</evidence>
<keyword evidence="2" id="KW-0032">Aminotransferase</keyword>
<name>A0A402ATQ4_9CHLR</name>
<dbReference type="PANTHER" id="PTHR42790">
    <property type="entry name" value="AMINOTRANSFERASE"/>
    <property type="match status" value="1"/>
</dbReference>
<reference evidence="7" key="1">
    <citation type="submission" date="2018-12" db="EMBL/GenBank/DDBJ databases">
        <title>Tengunoibacter tsumagoiensis gen. nov., sp. nov., Dictyobacter kobayashii sp. nov., D. alpinus sp. nov., and D. joshuensis sp. nov. and description of Dictyobacteraceae fam. nov. within the order Ktedonobacterales isolated from Tengu-no-mugimeshi.</title>
        <authorList>
            <person name="Wang C.M."/>
            <person name="Zheng Y."/>
            <person name="Sakai Y."/>
            <person name="Toyoda A."/>
            <person name="Minakuchi Y."/>
            <person name="Abe K."/>
            <person name="Yokota A."/>
            <person name="Yabe S."/>
        </authorList>
    </citation>
    <scope>NUCLEOTIDE SEQUENCE [LARGE SCALE GENOMIC DNA]</scope>
    <source>
        <strain evidence="7">Uno11</strain>
    </source>
</reference>
<dbReference type="CDD" id="cd00609">
    <property type="entry name" value="AAT_like"/>
    <property type="match status" value="1"/>
</dbReference>
<dbReference type="GO" id="GO:1901605">
    <property type="term" value="P:alpha-amino acid metabolic process"/>
    <property type="evidence" value="ECO:0007669"/>
    <property type="project" value="TreeGrafter"/>
</dbReference>
<dbReference type="InterPro" id="IPR015424">
    <property type="entry name" value="PyrdxlP-dep_Trfase"/>
</dbReference>
<evidence type="ECO:0000313" key="7">
    <source>
        <dbReference type="Proteomes" id="UP000287188"/>
    </source>
</evidence>
<accession>A0A402ATQ4</accession>
<feature type="domain" description="Aminotransferase class I/classII large" evidence="5">
    <location>
        <begin position="10"/>
        <end position="207"/>
    </location>
</feature>
<keyword evidence="4" id="KW-0663">Pyridoxal phosphate</keyword>
<sequence>MARLLLDRGVVTAPDNVLITAGAQQGIDLVLRSCVTPEDVILVEEPTYVGLLELAALRRQRIVSIPTDHDGIQLEALEEACQHYRPRMLYLIPTFNNPTGSSLAAERREALLQLARRYNLLIVEDDIYGLLYYDQQAPLPLKTSDSSGQIIYLFSFSKVLLPALRLCAVVAAPEQMQALASAKRSSDLLCSPILQHALAHYLKRHLLQAHIQQLRPLY</sequence>
<dbReference type="Pfam" id="PF00155">
    <property type="entry name" value="Aminotran_1_2"/>
    <property type="match status" value="1"/>
</dbReference>
<gene>
    <name evidence="6" type="ORF">KDK_62640</name>
</gene>
<proteinExistence type="predicted"/>
<dbReference type="EMBL" id="BIFS01000002">
    <property type="protein sequence ID" value="GCE22464.1"/>
    <property type="molecule type" value="Genomic_DNA"/>
</dbReference>
<dbReference type="InterPro" id="IPR004839">
    <property type="entry name" value="Aminotransferase_I/II_large"/>
</dbReference>
<evidence type="ECO:0000256" key="3">
    <source>
        <dbReference type="ARBA" id="ARBA00022679"/>
    </source>
</evidence>
<dbReference type="InterPro" id="IPR050859">
    <property type="entry name" value="Class-I_PLP-dep_aminotransf"/>
</dbReference>
<dbReference type="OrthoDB" id="9802328at2"/>
<protein>
    <recommendedName>
        <fullName evidence="5">Aminotransferase class I/classII large domain-containing protein</fullName>
    </recommendedName>
</protein>
<evidence type="ECO:0000256" key="1">
    <source>
        <dbReference type="ARBA" id="ARBA00001933"/>
    </source>
</evidence>
<dbReference type="SUPFAM" id="SSF53383">
    <property type="entry name" value="PLP-dependent transferases"/>
    <property type="match status" value="1"/>
</dbReference>
<dbReference type="AlphaFoldDB" id="A0A402ATQ4"/>
<dbReference type="Proteomes" id="UP000287188">
    <property type="component" value="Unassembled WGS sequence"/>
</dbReference>
<evidence type="ECO:0000256" key="2">
    <source>
        <dbReference type="ARBA" id="ARBA00022576"/>
    </source>
</evidence>